<dbReference type="STRING" id="32507.ENSNBRP00000001868"/>
<dbReference type="InterPro" id="IPR018200">
    <property type="entry name" value="USP_CS"/>
</dbReference>
<sequence length="319" mass="36515">ISMLMISIIHKKKINRFKKTDIPHFVDNVGTDQTLLKKLSGTSDWTSCQDCKQEENKENINNHLPQEAEEEQETGLWMCLKCGHRGCGRNSENQHAIKHYETPRSDPHCLVVSLDNFSVWCYICDDEVHYSRTGHLAQLVTNLKKQTSSDSIKRPQKKHCGVSVKGLSNLGNTCFFNAVIQNLSQTQLLRQTLNKVTEEKSLNIKPGASLDLEPIEVQLDGPGSLTLAMYHLLCEIQESKKSVVTPRELFTQVCRKAARFKGFQQQDSQELLRYLLDGMRAEEHNVCTEFETDLPIFKSDRFLLKCELWLSRGLYVTLQ</sequence>
<dbReference type="AlphaFoldDB" id="A0A3Q4G6L6"/>
<evidence type="ECO:0000256" key="1">
    <source>
        <dbReference type="ARBA" id="ARBA00000707"/>
    </source>
</evidence>
<keyword evidence="6" id="KW-0833">Ubl conjugation pathway</keyword>
<proteinExistence type="predicted"/>
<evidence type="ECO:0000256" key="4">
    <source>
        <dbReference type="ARBA" id="ARBA00022723"/>
    </source>
</evidence>
<keyword evidence="13" id="KW-1185">Reference proteome</keyword>
<feature type="domain" description="USP" evidence="10">
    <location>
        <begin position="165"/>
        <end position="319"/>
    </location>
</feature>
<dbReference type="InterPro" id="IPR038765">
    <property type="entry name" value="Papain-like_cys_pep_sf"/>
</dbReference>
<dbReference type="GO" id="GO:0016579">
    <property type="term" value="P:protein deubiquitination"/>
    <property type="evidence" value="ECO:0007669"/>
    <property type="project" value="InterPro"/>
</dbReference>
<dbReference type="InterPro" id="IPR013083">
    <property type="entry name" value="Znf_RING/FYVE/PHD"/>
</dbReference>
<keyword evidence="4" id="KW-0479">Metal-binding</keyword>
<dbReference type="Ensembl" id="ENSNBRT00000001945.1">
    <property type="protein sequence ID" value="ENSNBRP00000001868.1"/>
    <property type="gene ID" value="ENSNBRG00000001516.1"/>
</dbReference>
<evidence type="ECO:0000313" key="12">
    <source>
        <dbReference type="Ensembl" id="ENSNBRP00000001868.1"/>
    </source>
</evidence>
<dbReference type="Gene3D" id="3.30.40.10">
    <property type="entry name" value="Zinc/RING finger domain, C3HC4 (zinc finger)"/>
    <property type="match status" value="1"/>
</dbReference>
<dbReference type="InterPro" id="IPR001394">
    <property type="entry name" value="Peptidase_C19_UCH"/>
</dbReference>
<dbReference type="InterPro" id="IPR001607">
    <property type="entry name" value="Znf_UBP"/>
</dbReference>
<evidence type="ECO:0000256" key="3">
    <source>
        <dbReference type="ARBA" id="ARBA00022670"/>
    </source>
</evidence>
<name>A0A3Q4G6L6_NEOBR</name>
<keyword evidence="8" id="KW-0862">Zinc</keyword>
<dbReference type="PANTHER" id="PTHR21646:SF12">
    <property type="entry name" value="UBIQUITIN CARBOXYL-TERMINAL HYDROLASE 16"/>
    <property type="match status" value="1"/>
</dbReference>
<evidence type="ECO:0000313" key="13">
    <source>
        <dbReference type="Proteomes" id="UP000261580"/>
    </source>
</evidence>
<accession>A0A3Q4G6L6</accession>
<dbReference type="PROSITE" id="PS50235">
    <property type="entry name" value="USP_3"/>
    <property type="match status" value="1"/>
</dbReference>
<dbReference type="OMA" id="CHECEAE"/>
<evidence type="ECO:0000256" key="8">
    <source>
        <dbReference type="ARBA" id="ARBA00022833"/>
    </source>
</evidence>
<evidence type="ECO:0000256" key="2">
    <source>
        <dbReference type="ARBA" id="ARBA00012759"/>
    </source>
</evidence>
<dbReference type="GO" id="GO:0008270">
    <property type="term" value="F:zinc ion binding"/>
    <property type="evidence" value="ECO:0007669"/>
    <property type="project" value="UniProtKB-KW"/>
</dbReference>
<dbReference type="Pfam" id="PF00443">
    <property type="entry name" value="UCH"/>
    <property type="match status" value="1"/>
</dbReference>
<keyword evidence="3" id="KW-0645">Protease</keyword>
<evidence type="ECO:0000259" key="11">
    <source>
        <dbReference type="PROSITE" id="PS50271"/>
    </source>
</evidence>
<evidence type="ECO:0000256" key="5">
    <source>
        <dbReference type="ARBA" id="ARBA00022771"/>
    </source>
</evidence>
<evidence type="ECO:0000259" key="10">
    <source>
        <dbReference type="PROSITE" id="PS50235"/>
    </source>
</evidence>
<evidence type="ECO:0000256" key="7">
    <source>
        <dbReference type="ARBA" id="ARBA00022801"/>
    </source>
</evidence>
<feature type="domain" description="UBP-type" evidence="11">
    <location>
        <begin position="21"/>
        <end position="147"/>
    </location>
</feature>
<dbReference type="GO" id="GO:0004843">
    <property type="term" value="F:cysteine-type deubiquitinase activity"/>
    <property type="evidence" value="ECO:0007669"/>
    <property type="project" value="UniProtKB-EC"/>
</dbReference>
<dbReference type="PROSITE" id="PS00972">
    <property type="entry name" value="USP_1"/>
    <property type="match status" value="1"/>
</dbReference>
<dbReference type="SUPFAM" id="SSF54001">
    <property type="entry name" value="Cysteine proteinases"/>
    <property type="match status" value="1"/>
</dbReference>
<dbReference type="FunFam" id="3.30.40.10:FF:000147">
    <property type="entry name" value="Ubiquitin carboxyl-terminal hydrolase 16"/>
    <property type="match status" value="1"/>
</dbReference>
<dbReference type="InterPro" id="IPR028889">
    <property type="entry name" value="USP"/>
</dbReference>
<evidence type="ECO:0000256" key="6">
    <source>
        <dbReference type="ARBA" id="ARBA00022786"/>
    </source>
</evidence>
<keyword evidence="7" id="KW-0378">Hydrolase</keyword>
<dbReference type="GeneTree" id="ENSGT00940000156013"/>
<protein>
    <recommendedName>
        <fullName evidence="2">ubiquitinyl hydrolase 1</fullName>
        <ecNumber evidence="2">3.4.19.12</ecNumber>
    </recommendedName>
</protein>
<dbReference type="SMART" id="SM00290">
    <property type="entry name" value="ZnF_UBP"/>
    <property type="match status" value="1"/>
</dbReference>
<dbReference type="GO" id="GO:0006508">
    <property type="term" value="P:proteolysis"/>
    <property type="evidence" value="ECO:0007669"/>
    <property type="project" value="UniProtKB-KW"/>
</dbReference>
<dbReference type="Pfam" id="PF02148">
    <property type="entry name" value="zf-UBP"/>
    <property type="match status" value="1"/>
</dbReference>
<keyword evidence="5 9" id="KW-0863">Zinc-finger</keyword>
<comment type="catalytic activity">
    <reaction evidence="1">
        <text>Thiol-dependent hydrolysis of ester, thioester, amide, peptide and isopeptide bonds formed by the C-terminal Gly of ubiquitin (a 76-residue protein attached to proteins as an intracellular targeting signal).</text>
        <dbReference type="EC" id="3.4.19.12"/>
    </reaction>
</comment>
<dbReference type="PROSITE" id="PS50271">
    <property type="entry name" value="ZF_UBP"/>
    <property type="match status" value="1"/>
</dbReference>
<dbReference type="SUPFAM" id="SSF57850">
    <property type="entry name" value="RING/U-box"/>
    <property type="match status" value="1"/>
</dbReference>
<dbReference type="PANTHER" id="PTHR21646">
    <property type="entry name" value="UBIQUITIN CARBOXYL-TERMINAL HYDROLASE"/>
    <property type="match status" value="1"/>
</dbReference>
<reference evidence="12" key="2">
    <citation type="submission" date="2025-09" db="UniProtKB">
        <authorList>
            <consortium name="Ensembl"/>
        </authorList>
    </citation>
    <scope>IDENTIFICATION</scope>
</reference>
<dbReference type="Bgee" id="ENSNBRG00000001516">
    <property type="expression patterns" value="Expressed in blood and 8 other cell types or tissues"/>
</dbReference>
<reference evidence="12" key="1">
    <citation type="submission" date="2025-08" db="UniProtKB">
        <authorList>
            <consortium name="Ensembl"/>
        </authorList>
    </citation>
    <scope>IDENTIFICATION</scope>
</reference>
<dbReference type="Gene3D" id="3.90.70.10">
    <property type="entry name" value="Cysteine proteinases"/>
    <property type="match status" value="1"/>
</dbReference>
<dbReference type="InterPro" id="IPR050185">
    <property type="entry name" value="Ub_carboxyl-term_hydrolase"/>
</dbReference>
<dbReference type="EC" id="3.4.19.12" evidence="2"/>
<organism evidence="12 13">
    <name type="scientific">Neolamprologus brichardi</name>
    <name type="common">Fairy cichlid</name>
    <name type="synonym">Lamprologus brichardi</name>
    <dbReference type="NCBI Taxonomy" id="32507"/>
    <lineage>
        <taxon>Eukaryota</taxon>
        <taxon>Metazoa</taxon>
        <taxon>Chordata</taxon>
        <taxon>Craniata</taxon>
        <taxon>Vertebrata</taxon>
        <taxon>Euteleostomi</taxon>
        <taxon>Actinopterygii</taxon>
        <taxon>Neopterygii</taxon>
        <taxon>Teleostei</taxon>
        <taxon>Neoteleostei</taxon>
        <taxon>Acanthomorphata</taxon>
        <taxon>Ovalentaria</taxon>
        <taxon>Cichlomorphae</taxon>
        <taxon>Cichliformes</taxon>
        <taxon>Cichlidae</taxon>
        <taxon>African cichlids</taxon>
        <taxon>Pseudocrenilabrinae</taxon>
        <taxon>Lamprologini</taxon>
        <taxon>Neolamprologus</taxon>
    </lineage>
</organism>
<dbReference type="Proteomes" id="UP000261580">
    <property type="component" value="Unassembled WGS sequence"/>
</dbReference>
<evidence type="ECO:0000256" key="9">
    <source>
        <dbReference type="PROSITE-ProRule" id="PRU00502"/>
    </source>
</evidence>